<keyword evidence="5 8" id="KW-0812">Transmembrane</keyword>
<gene>
    <name evidence="10" type="ORF">Rumeso_04700</name>
</gene>
<evidence type="ECO:0000256" key="3">
    <source>
        <dbReference type="ARBA" id="ARBA00022448"/>
    </source>
</evidence>
<dbReference type="Gene3D" id="1.10.3720.10">
    <property type="entry name" value="MetI-like"/>
    <property type="match status" value="1"/>
</dbReference>
<proteinExistence type="inferred from homology"/>
<feature type="transmembrane region" description="Helical" evidence="8">
    <location>
        <begin position="96"/>
        <end position="119"/>
    </location>
</feature>
<keyword evidence="4" id="KW-1003">Cell membrane</keyword>
<dbReference type="AlphaFoldDB" id="A0A017HIJ3"/>
<protein>
    <submittedName>
        <fullName evidence="10">Spermidine Putrescine ABC transporter permease component potC</fullName>
    </submittedName>
</protein>
<evidence type="ECO:0000256" key="5">
    <source>
        <dbReference type="ARBA" id="ARBA00022692"/>
    </source>
</evidence>
<evidence type="ECO:0000256" key="8">
    <source>
        <dbReference type="RuleBase" id="RU363032"/>
    </source>
</evidence>
<sequence>MRGGWLRAYALLYLVFLFAPILLLPLFAFNDASVIAFPLTGFTTHWFQELWTTEALHQALRNSLVIAVLNSLIATLLGVCAARATSGPAFPGKRGILGFIMLPLVLPEIVIAVSLLVVVRQVLDLQLSNVTVILAHVVISLPFSIAILNGAFANLDPAFEEAAQDLGETRWGAFRLVTLPLVFPGIISSLLICFIISLDDFVLAQFLTGANPTLPVYIYGLTRFVKSLPVIMALGTLLVALSITLLVIAEYFRRRGVARAGLKDSGGFL</sequence>
<dbReference type="HOGENOM" id="CLU_016047_3_0_5"/>
<comment type="caution">
    <text evidence="10">The sequence shown here is derived from an EMBL/GenBank/DDBJ whole genome shotgun (WGS) entry which is preliminary data.</text>
</comment>
<comment type="subcellular location">
    <subcellularLocation>
        <location evidence="1 8">Cell membrane</location>
        <topology evidence="1 8">Multi-pass membrane protein</topology>
    </subcellularLocation>
</comment>
<feature type="transmembrane region" description="Helical" evidence="8">
    <location>
        <begin position="131"/>
        <end position="155"/>
    </location>
</feature>
<evidence type="ECO:0000313" key="10">
    <source>
        <dbReference type="EMBL" id="EYD73579.1"/>
    </source>
</evidence>
<organism evidence="10 11">
    <name type="scientific">Rubellimicrobium mesophilum DSM 19309</name>
    <dbReference type="NCBI Taxonomy" id="442562"/>
    <lineage>
        <taxon>Bacteria</taxon>
        <taxon>Pseudomonadati</taxon>
        <taxon>Pseudomonadota</taxon>
        <taxon>Alphaproteobacteria</taxon>
        <taxon>Rhodobacterales</taxon>
        <taxon>Roseobacteraceae</taxon>
        <taxon>Rubellimicrobium</taxon>
    </lineage>
</organism>
<dbReference type="InterPro" id="IPR051789">
    <property type="entry name" value="Bact_Polyamine_Transport"/>
</dbReference>
<dbReference type="PANTHER" id="PTHR43848">
    <property type="entry name" value="PUTRESCINE TRANSPORT SYSTEM PERMEASE PROTEIN POTI"/>
    <property type="match status" value="1"/>
</dbReference>
<evidence type="ECO:0000259" key="9">
    <source>
        <dbReference type="PROSITE" id="PS50928"/>
    </source>
</evidence>
<comment type="similarity">
    <text evidence="2">Belongs to the binding-protein-dependent transport system permease family. CysTW subfamily.</text>
</comment>
<dbReference type="EMBL" id="AOSK01000130">
    <property type="protein sequence ID" value="EYD73579.1"/>
    <property type="molecule type" value="Genomic_DNA"/>
</dbReference>
<dbReference type="PANTHER" id="PTHR43848:SF2">
    <property type="entry name" value="PUTRESCINE TRANSPORT SYSTEM PERMEASE PROTEIN POTI"/>
    <property type="match status" value="1"/>
</dbReference>
<dbReference type="Pfam" id="PF00528">
    <property type="entry name" value="BPD_transp_1"/>
    <property type="match status" value="1"/>
</dbReference>
<dbReference type="Proteomes" id="UP000019666">
    <property type="component" value="Unassembled WGS sequence"/>
</dbReference>
<dbReference type="OrthoDB" id="6496035at2"/>
<feature type="transmembrane region" description="Helical" evidence="8">
    <location>
        <begin position="60"/>
        <end position="84"/>
    </location>
</feature>
<feature type="transmembrane region" description="Helical" evidence="8">
    <location>
        <begin position="230"/>
        <end position="252"/>
    </location>
</feature>
<name>A0A017HIJ3_9RHOB</name>
<dbReference type="SUPFAM" id="SSF161098">
    <property type="entry name" value="MetI-like"/>
    <property type="match status" value="1"/>
</dbReference>
<evidence type="ECO:0000313" key="11">
    <source>
        <dbReference type="Proteomes" id="UP000019666"/>
    </source>
</evidence>
<evidence type="ECO:0000256" key="4">
    <source>
        <dbReference type="ARBA" id="ARBA00022475"/>
    </source>
</evidence>
<reference evidence="10 11" key="1">
    <citation type="submission" date="2013-02" db="EMBL/GenBank/DDBJ databases">
        <authorList>
            <person name="Fiebig A."/>
            <person name="Goeker M."/>
            <person name="Klenk H.-P.P."/>
        </authorList>
    </citation>
    <scope>NUCLEOTIDE SEQUENCE [LARGE SCALE GENOMIC DNA]</scope>
    <source>
        <strain evidence="10 11">DSM 19309</strain>
    </source>
</reference>
<dbReference type="STRING" id="442562.Rumeso_04700"/>
<keyword evidence="11" id="KW-1185">Reference proteome</keyword>
<dbReference type="CDD" id="cd06261">
    <property type="entry name" value="TM_PBP2"/>
    <property type="match status" value="1"/>
</dbReference>
<evidence type="ECO:0000256" key="7">
    <source>
        <dbReference type="ARBA" id="ARBA00023136"/>
    </source>
</evidence>
<dbReference type="GO" id="GO:0055085">
    <property type="term" value="P:transmembrane transport"/>
    <property type="evidence" value="ECO:0007669"/>
    <property type="project" value="InterPro"/>
</dbReference>
<keyword evidence="3 8" id="KW-0813">Transport</keyword>
<feature type="transmembrane region" description="Helical" evidence="8">
    <location>
        <begin position="176"/>
        <end position="198"/>
    </location>
</feature>
<dbReference type="InterPro" id="IPR000515">
    <property type="entry name" value="MetI-like"/>
</dbReference>
<evidence type="ECO:0000256" key="2">
    <source>
        <dbReference type="ARBA" id="ARBA00007069"/>
    </source>
</evidence>
<evidence type="ECO:0000256" key="6">
    <source>
        <dbReference type="ARBA" id="ARBA00022989"/>
    </source>
</evidence>
<dbReference type="InterPro" id="IPR035906">
    <property type="entry name" value="MetI-like_sf"/>
</dbReference>
<dbReference type="PROSITE" id="PS50928">
    <property type="entry name" value="ABC_TM1"/>
    <property type="match status" value="1"/>
</dbReference>
<evidence type="ECO:0000256" key="1">
    <source>
        <dbReference type="ARBA" id="ARBA00004651"/>
    </source>
</evidence>
<dbReference type="PATRIC" id="fig|442562.3.peg.4629"/>
<keyword evidence="6 8" id="KW-1133">Transmembrane helix</keyword>
<accession>A0A017HIJ3</accession>
<dbReference type="GO" id="GO:0005886">
    <property type="term" value="C:plasma membrane"/>
    <property type="evidence" value="ECO:0007669"/>
    <property type="project" value="UniProtKB-SubCell"/>
</dbReference>
<dbReference type="RefSeq" id="WP_037279359.1">
    <property type="nucleotide sequence ID" value="NZ_KK088560.1"/>
</dbReference>
<keyword evidence="7 8" id="KW-0472">Membrane</keyword>
<feature type="domain" description="ABC transmembrane type-1" evidence="9">
    <location>
        <begin position="60"/>
        <end position="249"/>
    </location>
</feature>